<evidence type="ECO:0000256" key="1">
    <source>
        <dbReference type="SAM" id="MobiDB-lite"/>
    </source>
</evidence>
<keyword evidence="3" id="KW-1185">Reference proteome</keyword>
<dbReference type="EMBL" id="HG692035">
    <property type="protein sequence ID" value="CDI81361.1"/>
    <property type="molecule type" value="Genomic_DNA"/>
</dbReference>
<reference evidence="2" key="1">
    <citation type="submission" date="2013-10" db="EMBL/GenBank/DDBJ databases">
        <title>Genomic analysis of the causative agents of coccidiosis in chickens.</title>
        <authorList>
            <person name="Reid A.J."/>
            <person name="Blake D."/>
            <person name="Billington K."/>
            <person name="Browne H."/>
            <person name="Dunn M."/>
            <person name="Hung S."/>
            <person name="Kawahara F."/>
            <person name="Miranda-Saavedra D."/>
            <person name="Mourier T."/>
            <person name="Nagra H."/>
            <person name="Otto T.D."/>
            <person name="Rawlings N."/>
            <person name="Sanchez A."/>
            <person name="Sanders M."/>
            <person name="Subramaniam C."/>
            <person name="Tay Y."/>
            <person name="Dear P."/>
            <person name="Doerig C."/>
            <person name="Gruber A."/>
            <person name="Parkinson J."/>
            <person name="Shirley M."/>
            <person name="Wan K.L."/>
            <person name="Berriman M."/>
            <person name="Tomley F."/>
            <person name="Pain A."/>
        </authorList>
    </citation>
    <scope>NUCLEOTIDE SEQUENCE [LARGE SCALE GENOMIC DNA]</scope>
    <source>
        <strain evidence="2">Houghton</strain>
    </source>
</reference>
<protein>
    <submittedName>
        <fullName evidence="2">Uncharacterized protein</fullName>
    </submittedName>
</protein>
<evidence type="ECO:0000313" key="2">
    <source>
        <dbReference type="EMBL" id="CDI81361.1"/>
    </source>
</evidence>
<gene>
    <name evidence="2" type="ORF">EPH_0037460</name>
</gene>
<accession>U6GMB8</accession>
<dbReference type="Proteomes" id="UP000018201">
    <property type="component" value="Unassembled WGS sequence"/>
</dbReference>
<reference evidence="2" key="2">
    <citation type="submission" date="2013-10" db="EMBL/GenBank/DDBJ databases">
        <authorList>
            <person name="Aslett M."/>
        </authorList>
    </citation>
    <scope>NUCLEOTIDE SEQUENCE [LARGE SCALE GENOMIC DNA]</scope>
    <source>
        <strain evidence="2">Houghton</strain>
    </source>
</reference>
<organism evidence="2 3">
    <name type="scientific">Eimeria praecox</name>
    <dbReference type="NCBI Taxonomy" id="51316"/>
    <lineage>
        <taxon>Eukaryota</taxon>
        <taxon>Sar</taxon>
        <taxon>Alveolata</taxon>
        <taxon>Apicomplexa</taxon>
        <taxon>Conoidasida</taxon>
        <taxon>Coccidia</taxon>
        <taxon>Eucoccidiorida</taxon>
        <taxon>Eimeriorina</taxon>
        <taxon>Eimeriidae</taxon>
        <taxon>Eimeria</taxon>
    </lineage>
</organism>
<dbReference type="AlphaFoldDB" id="U6GMB8"/>
<proteinExistence type="predicted"/>
<name>U6GMB8_9EIME</name>
<dbReference type="VEuPathDB" id="ToxoDB:EPH_0037460"/>
<feature type="region of interest" description="Disordered" evidence="1">
    <location>
        <begin position="285"/>
        <end position="307"/>
    </location>
</feature>
<feature type="region of interest" description="Disordered" evidence="1">
    <location>
        <begin position="129"/>
        <end position="167"/>
    </location>
</feature>
<feature type="compositionally biased region" description="Low complexity" evidence="1">
    <location>
        <begin position="31"/>
        <end position="44"/>
    </location>
</feature>
<sequence>MWGAVEASHESPPEGFTGGARNGFALQTADSGSSSSGGSSSSPSRHQASSQPAGSSRLGTAYRCLKQWVETLLVTGLNPTVGHLSRASAASSGAASAAAAAAYPANGSPTASTKSKREGNHVCSDFSRSCCSSATPFSRDVSPDVGRPLRRPQMSSSVGRPREGPPIPALDSLSEKCFLHRAVRSQTGSAYLPSRLPASCARRPEERPSHECSDLCGRHFASKDSSKEHELGCADICPGICPPSSVCTPRDPVLCVAEPAAPSCRADADASNVLPKSVASVACASQPPDGAPLNRRQSRASLRGPCPWGPQTVSAGLEAAPVRKAAFFPFGSSRVRWEDVKAAASSEGPSGAPCGAPSAGAGRTLVVDDAVADGAETCWRGKANRWQRQGLAADTTGPLGPPPCRRTVAGEVTSSGASKGACADLLRGSTRSPRGLQSVEKLLWRMKGNFSSTFR</sequence>
<feature type="compositionally biased region" description="Polar residues" evidence="1">
    <location>
        <begin position="45"/>
        <end position="56"/>
    </location>
</feature>
<evidence type="ECO:0000313" key="3">
    <source>
        <dbReference type="Proteomes" id="UP000018201"/>
    </source>
</evidence>
<dbReference type="OrthoDB" id="440082at2759"/>
<feature type="region of interest" description="Disordered" evidence="1">
    <location>
        <begin position="1"/>
        <end position="56"/>
    </location>
</feature>